<dbReference type="Gene3D" id="1.10.3720.10">
    <property type="entry name" value="MetI-like"/>
    <property type="match status" value="1"/>
</dbReference>
<evidence type="ECO:0000256" key="9">
    <source>
        <dbReference type="RuleBase" id="RU363032"/>
    </source>
</evidence>
<accession>A0A158JNB0</accession>
<keyword evidence="4" id="KW-1003">Cell membrane</keyword>
<comment type="similarity">
    <text evidence="2">Belongs to the binding-protein-dependent transport system permease family. HisMQ subfamily.</text>
</comment>
<dbReference type="GO" id="GO:0006865">
    <property type="term" value="P:amino acid transport"/>
    <property type="evidence" value="ECO:0007669"/>
    <property type="project" value="UniProtKB-KW"/>
</dbReference>
<dbReference type="AlphaFoldDB" id="A0A158JNB0"/>
<keyword evidence="3 9" id="KW-0813">Transport</keyword>
<feature type="domain" description="ABC transmembrane type-1" evidence="10">
    <location>
        <begin position="12"/>
        <end position="200"/>
    </location>
</feature>
<evidence type="ECO:0000259" key="10">
    <source>
        <dbReference type="PROSITE" id="PS50928"/>
    </source>
</evidence>
<dbReference type="InterPro" id="IPR043429">
    <property type="entry name" value="ArtM/GltK/GlnP/TcyL/YhdX-like"/>
</dbReference>
<keyword evidence="8 9" id="KW-0472">Membrane</keyword>
<proteinExistence type="inferred from homology"/>
<dbReference type="NCBIfam" id="TIGR01726">
    <property type="entry name" value="HEQRo_perm_3TM"/>
    <property type="match status" value="1"/>
</dbReference>
<dbReference type="GO" id="GO:0043190">
    <property type="term" value="C:ATP-binding cassette (ABC) transporter complex"/>
    <property type="evidence" value="ECO:0007669"/>
    <property type="project" value="InterPro"/>
</dbReference>
<dbReference type="CDD" id="cd06261">
    <property type="entry name" value="TM_PBP2"/>
    <property type="match status" value="1"/>
</dbReference>
<evidence type="ECO:0000256" key="3">
    <source>
        <dbReference type="ARBA" id="ARBA00022448"/>
    </source>
</evidence>
<keyword evidence="6" id="KW-0029">Amino-acid transport</keyword>
<keyword evidence="5 9" id="KW-0812">Transmembrane</keyword>
<evidence type="ECO:0000256" key="6">
    <source>
        <dbReference type="ARBA" id="ARBA00022970"/>
    </source>
</evidence>
<feature type="transmembrane region" description="Helical" evidence="9">
    <location>
        <begin position="12"/>
        <end position="34"/>
    </location>
</feature>
<dbReference type="PROSITE" id="PS50928">
    <property type="entry name" value="ABC_TM1"/>
    <property type="match status" value="1"/>
</dbReference>
<organism evidence="11 12">
    <name type="scientific">Caballeronia udeis</name>
    <dbReference type="NCBI Taxonomy" id="1232866"/>
    <lineage>
        <taxon>Bacteria</taxon>
        <taxon>Pseudomonadati</taxon>
        <taxon>Pseudomonadota</taxon>
        <taxon>Betaproteobacteria</taxon>
        <taxon>Burkholderiales</taxon>
        <taxon>Burkholderiaceae</taxon>
        <taxon>Caballeronia</taxon>
    </lineage>
</organism>
<evidence type="ECO:0000313" key="12">
    <source>
        <dbReference type="Proteomes" id="UP000054683"/>
    </source>
</evidence>
<dbReference type="Proteomes" id="UP000054683">
    <property type="component" value="Unassembled WGS sequence"/>
</dbReference>
<feature type="transmembrane region" description="Helical" evidence="9">
    <location>
        <begin position="46"/>
        <end position="69"/>
    </location>
</feature>
<gene>
    <name evidence="11" type="ORF">AWB69_08322</name>
</gene>
<feature type="transmembrane region" description="Helical" evidence="9">
    <location>
        <begin position="75"/>
        <end position="94"/>
    </location>
</feature>
<evidence type="ECO:0000256" key="1">
    <source>
        <dbReference type="ARBA" id="ARBA00004429"/>
    </source>
</evidence>
<dbReference type="InterPro" id="IPR010065">
    <property type="entry name" value="AA_ABC_transptr_permease_3TM"/>
</dbReference>
<dbReference type="GO" id="GO:0022857">
    <property type="term" value="F:transmembrane transporter activity"/>
    <property type="evidence" value="ECO:0007669"/>
    <property type="project" value="InterPro"/>
</dbReference>
<dbReference type="PANTHER" id="PTHR30614:SF0">
    <property type="entry name" value="L-CYSTINE TRANSPORT SYSTEM PERMEASE PROTEIN TCYL"/>
    <property type="match status" value="1"/>
</dbReference>
<comment type="subcellular location">
    <subcellularLocation>
        <location evidence="1">Cell inner membrane</location>
        <topology evidence="1">Multi-pass membrane protein</topology>
    </subcellularLocation>
    <subcellularLocation>
        <location evidence="9">Cell membrane</location>
        <topology evidence="9">Multi-pass membrane protein</topology>
    </subcellularLocation>
</comment>
<dbReference type="EMBL" id="FCOK02000101">
    <property type="protein sequence ID" value="SAL70297.1"/>
    <property type="molecule type" value="Genomic_DNA"/>
</dbReference>
<dbReference type="InterPro" id="IPR035906">
    <property type="entry name" value="MetI-like_sf"/>
</dbReference>
<dbReference type="OrthoDB" id="9814550at2"/>
<evidence type="ECO:0000256" key="7">
    <source>
        <dbReference type="ARBA" id="ARBA00022989"/>
    </source>
</evidence>
<evidence type="ECO:0000256" key="8">
    <source>
        <dbReference type="ARBA" id="ARBA00023136"/>
    </source>
</evidence>
<dbReference type="Pfam" id="PF00528">
    <property type="entry name" value="BPD_transp_1"/>
    <property type="match status" value="1"/>
</dbReference>
<dbReference type="PANTHER" id="PTHR30614">
    <property type="entry name" value="MEMBRANE COMPONENT OF AMINO ACID ABC TRANSPORTER"/>
    <property type="match status" value="1"/>
</dbReference>
<dbReference type="InterPro" id="IPR000515">
    <property type="entry name" value="MetI-like"/>
</dbReference>
<dbReference type="SUPFAM" id="SSF161098">
    <property type="entry name" value="MetI-like"/>
    <property type="match status" value="1"/>
</dbReference>
<sequence length="213" mass="22815">MIMDLSAILKGVPWTIALTLASFVVGAALGLPLCAMRLSTNGVLRLTSTSIVVSCRSIPPIVWLFFVFFGIGNGLIAMSPFTAAVVGLGVVTAANMSEIYRGALTAIHPGQFEAAKVLNLTKSQQFRDVILPQLTRIALPSGATYLIGLLKDSAVASTIGVSDLAYQSYHVSQQTFRGLSVYAAAALLYILLSLPIAWLSRWTDLQLRSRVSR</sequence>
<evidence type="ECO:0000256" key="4">
    <source>
        <dbReference type="ARBA" id="ARBA00022475"/>
    </source>
</evidence>
<feature type="transmembrane region" description="Helical" evidence="9">
    <location>
        <begin position="179"/>
        <end position="199"/>
    </location>
</feature>
<keyword evidence="7 9" id="KW-1133">Transmembrane helix</keyword>
<name>A0A158JNB0_9BURK</name>
<evidence type="ECO:0000313" key="11">
    <source>
        <dbReference type="EMBL" id="SAL70297.1"/>
    </source>
</evidence>
<evidence type="ECO:0000256" key="5">
    <source>
        <dbReference type="ARBA" id="ARBA00022692"/>
    </source>
</evidence>
<reference evidence="11 12" key="1">
    <citation type="submission" date="2016-01" db="EMBL/GenBank/DDBJ databases">
        <authorList>
            <person name="Oliw E.H."/>
        </authorList>
    </citation>
    <scope>NUCLEOTIDE SEQUENCE [LARGE SCALE GENOMIC DNA]</scope>
    <source>
        <strain evidence="11">LMG 27134</strain>
    </source>
</reference>
<protein>
    <submittedName>
        <fullName evidence="11">Polar amino acid ABC transporter inner membrane subunit</fullName>
    </submittedName>
</protein>
<evidence type="ECO:0000256" key="2">
    <source>
        <dbReference type="ARBA" id="ARBA00010072"/>
    </source>
</evidence>